<dbReference type="AlphaFoldDB" id="A0AAE1AIN0"/>
<keyword evidence="2" id="KW-1185">Reference proteome</keyword>
<name>A0AAE1AIN0_9GAST</name>
<dbReference type="SUPFAM" id="SSF46689">
    <property type="entry name" value="Homeodomain-like"/>
    <property type="match status" value="1"/>
</dbReference>
<evidence type="ECO:0008006" key="3">
    <source>
        <dbReference type="Google" id="ProtNLM"/>
    </source>
</evidence>
<proteinExistence type="predicted"/>
<dbReference type="EMBL" id="JAWDGP010001831">
    <property type="protein sequence ID" value="KAK3787841.1"/>
    <property type="molecule type" value="Genomic_DNA"/>
</dbReference>
<dbReference type="InterPro" id="IPR009057">
    <property type="entry name" value="Homeodomain-like_sf"/>
</dbReference>
<comment type="caution">
    <text evidence="1">The sequence shown here is derived from an EMBL/GenBank/DDBJ whole genome shotgun (WGS) entry which is preliminary data.</text>
</comment>
<reference evidence="1" key="1">
    <citation type="journal article" date="2023" name="G3 (Bethesda)">
        <title>A reference genome for the long-term kleptoplast-retaining sea slug Elysia crispata morphotype clarki.</title>
        <authorList>
            <person name="Eastman K.E."/>
            <person name="Pendleton A.L."/>
            <person name="Shaikh M.A."/>
            <person name="Suttiyut T."/>
            <person name="Ogas R."/>
            <person name="Tomko P."/>
            <person name="Gavelis G."/>
            <person name="Widhalm J.R."/>
            <person name="Wisecaver J.H."/>
        </authorList>
    </citation>
    <scope>NUCLEOTIDE SEQUENCE</scope>
    <source>
        <strain evidence="1">ECLA1</strain>
    </source>
</reference>
<sequence length="76" mass="8802">MRNCKKKTDRGTFRREIMMEAVELVIGGAKVKPTARDFGLSYNTLKRYVQNKQKDGYLEKAAFGYSSHRKILTDEI</sequence>
<evidence type="ECO:0000313" key="2">
    <source>
        <dbReference type="Proteomes" id="UP001283361"/>
    </source>
</evidence>
<accession>A0AAE1AIN0</accession>
<evidence type="ECO:0000313" key="1">
    <source>
        <dbReference type="EMBL" id="KAK3787841.1"/>
    </source>
</evidence>
<dbReference type="Proteomes" id="UP001283361">
    <property type="component" value="Unassembled WGS sequence"/>
</dbReference>
<protein>
    <recommendedName>
        <fullName evidence="3">HTH psq-type domain-containing protein</fullName>
    </recommendedName>
</protein>
<gene>
    <name evidence="1" type="ORF">RRG08_031648</name>
</gene>
<organism evidence="1 2">
    <name type="scientific">Elysia crispata</name>
    <name type="common">lettuce slug</name>
    <dbReference type="NCBI Taxonomy" id="231223"/>
    <lineage>
        <taxon>Eukaryota</taxon>
        <taxon>Metazoa</taxon>
        <taxon>Spiralia</taxon>
        <taxon>Lophotrochozoa</taxon>
        <taxon>Mollusca</taxon>
        <taxon>Gastropoda</taxon>
        <taxon>Heterobranchia</taxon>
        <taxon>Euthyneura</taxon>
        <taxon>Panpulmonata</taxon>
        <taxon>Sacoglossa</taxon>
        <taxon>Placobranchoidea</taxon>
        <taxon>Plakobranchidae</taxon>
        <taxon>Elysia</taxon>
    </lineage>
</organism>